<evidence type="ECO:0000259" key="3">
    <source>
        <dbReference type="PROSITE" id="PS51201"/>
    </source>
</evidence>
<dbReference type="SUPFAM" id="SSF51735">
    <property type="entry name" value="NAD(P)-binding Rossmann-fold domains"/>
    <property type="match status" value="1"/>
</dbReference>
<dbReference type="Pfam" id="PF02080">
    <property type="entry name" value="TrkA_C"/>
    <property type="match status" value="1"/>
</dbReference>
<protein>
    <submittedName>
        <fullName evidence="5">Potassium channel protein</fullName>
    </submittedName>
</protein>
<comment type="caution">
    <text evidence="5">The sequence shown here is derived from an EMBL/GenBank/DDBJ whole genome shotgun (WGS) entry which is preliminary data.</text>
</comment>
<dbReference type="SUPFAM" id="SSF81324">
    <property type="entry name" value="Voltage-gated potassium channels"/>
    <property type="match status" value="1"/>
</dbReference>
<dbReference type="InterPro" id="IPR006037">
    <property type="entry name" value="RCK_C"/>
</dbReference>
<feature type="transmembrane region" description="Helical" evidence="2">
    <location>
        <begin position="33"/>
        <end position="50"/>
    </location>
</feature>
<dbReference type="Pfam" id="PF07885">
    <property type="entry name" value="Ion_trans_2"/>
    <property type="match status" value="1"/>
</dbReference>
<organism evidence="5 6">
    <name type="scientific">Ectobacillus antri</name>
    <dbReference type="NCBI Taxonomy" id="2486280"/>
    <lineage>
        <taxon>Bacteria</taxon>
        <taxon>Bacillati</taxon>
        <taxon>Bacillota</taxon>
        <taxon>Bacilli</taxon>
        <taxon>Bacillales</taxon>
        <taxon>Bacillaceae</taxon>
        <taxon>Ectobacillus</taxon>
    </lineage>
</organism>
<feature type="transmembrane region" description="Helical" evidence="2">
    <location>
        <begin position="7"/>
        <end position="27"/>
    </location>
</feature>
<sequence>MYAYKQLVIAAICMAAVIVVGTIGFMVLEPLNFFDSLWMTMITVLTVGYGDAIPQTTAGKAFALTIIPLGIGIVTYAIGAATALIIEGEIFHMFGRRRMEKKITALEKHVIICGYGRVGAQITEELQSKGIPFIVIDKKMEFGSELVYIEGDATEDEVLHKAGITKAAGLVAALPNDAENVFITLTARGLNHDVQIVARAERIESEEKLRRAGANKVINPSSIAGRRMAMDIMKPLSVNYVDTILTTGEMFGIEEVRIGVNSPLARNTLRANAMRGRFDVTVLAILRGESVIHNPADDEILQEHDMIIVFGPSERLKSLEAACQNKR</sequence>
<keyword evidence="2" id="KW-0472">Membrane</keyword>
<keyword evidence="2" id="KW-0812">Transmembrane</keyword>
<dbReference type="InterPro" id="IPR003148">
    <property type="entry name" value="RCK_N"/>
</dbReference>
<dbReference type="SUPFAM" id="SSF116726">
    <property type="entry name" value="TrkA C-terminal domain-like"/>
    <property type="match status" value="1"/>
</dbReference>
<reference evidence="5 6" key="1">
    <citation type="submission" date="2023-04" db="EMBL/GenBank/DDBJ databases">
        <title>Ectobacillus antri isolated from activated sludge.</title>
        <authorList>
            <person name="Yan P."/>
            <person name="Liu X."/>
        </authorList>
    </citation>
    <scope>NUCLEOTIDE SEQUENCE [LARGE SCALE GENOMIC DNA]</scope>
    <source>
        <strain evidence="5 6">C18H</strain>
    </source>
</reference>
<gene>
    <name evidence="5" type="ORF">P6P90_12030</name>
</gene>
<feature type="transmembrane region" description="Helical" evidence="2">
    <location>
        <begin position="62"/>
        <end position="86"/>
    </location>
</feature>
<dbReference type="InterPro" id="IPR050721">
    <property type="entry name" value="Trk_Ktr_HKT_K-transport"/>
</dbReference>
<feature type="domain" description="RCK C-terminal" evidence="4">
    <location>
        <begin position="241"/>
        <end position="325"/>
    </location>
</feature>
<dbReference type="Gene3D" id="1.10.287.70">
    <property type="match status" value="1"/>
</dbReference>
<dbReference type="EMBL" id="JARULN010000011">
    <property type="protein sequence ID" value="MDG5754696.1"/>
    <property type="molecule type" value="Genomic_DNA"/>
</dbReference>
<keyword evidence="5" id="KW-0407">Ion channel</keyword>
<dbReference type="Proteomes" id="UP001218246">
    <property type="component" value="Unassembled WGS sequence"/>
</dbReference>
<comment type="subcellular location">
    <subcellularLocation>
        <location evidence="1">Cell membrane</location>
        <topology evidence="1">Multi-pass membrane protein</topology>
    </subcellularLocation>
</comment>
<keyword evidence="5" id="KW-0406">Ion transport</keyword>
<dbReference type="InterPro" id="IPR036721">
    <property type="entry name" value="RCK_C_sf"/>
</dbReference>
<dbReference type="InterPro" id="IPR013099">
    <property type="entry name" value="K_chnl_dom"/>
</dbReference>
<dbReference type="PROSITE" id="PS51201">
    <property type="entry name" value="RCK_N"/>
    <property type="match status" value="1"/>
</dbReference>
<proteinExistence type="predicted"/>
<evidence type="ECO:0000256" key="2">
    <source>
        <dbReference type="SAM" id="Phobius"/>
    </source>
</evidence>
<evidence type="ECO:0000313" key="5">
    <source>
        <dbReference type="EMBL" id="MDG5754696.1"/>
    </source>
</evidence>
<dbReference type="PANTHER" id="PTHR43833">
    <property type="entry name" value="POTASSIUM CHANNEL PROTEIN 2-RELATED-RELATED"/>
    <property type="match status" value="1"/>
</dbReference>
<evidence type="ECO:0000256" key="1">
    <source>
        <dbReference type="ARBA" id="ARBA00004651"/>
    </source>
</evidence>
<dbReference type="GO" id="GO:0034220">
    <property type="term" value="P:monoatomic ion transmembrane transport"/>
    <property type="evidence" value="ECO:0007669"/>
    <property type="project" value="UniProtKB-KW"/>
</dbReference>
<keyword evidence="2" id="KW-1133">Transmembrane helix</keyword>
<evidence type="ECO:0000259" key="4">
    <source>
        <dbReference type="PROSITE" id="PS51202"/>
    </source>
</evidence>
<dbReference type="Gene3D" id="3.40.50.720">
    <property type="entry name" value="NAD(P)-binding Rossmann-like Domain"/>
    <property type="match status" value="1"/>
</dbReference>
<name>A0ABT6H5S2_9BACI</name>
<dbReference type="PANTHER" id="PTHR43833:SF9">
    <property type="entry name" value="POTASSIUM CHANNEL PROTEIN YUGO-RELATED"/>
    <property type="match status" value="1"/>
</dbReference>
<dbReference type="Pfam" id="PF02254">
    <property type="entry name" value="TrkA_N"/>
    <property type="match status" value="1"/>
</dbReference>
<evidence type="ECO:0000313" key="6">
    <source>
        <dbReference type="Proteomes" id="UP001218246"/>
    </source>
</evidence>
<keyword evidence="5" id="KW-0813">Transport</keyword>
<dbReference type="Gene3D" id="3.30.70.1450">
    <property type="entry name" value="Regulator of K+ conductance, C-terminal domain"/>
    <property type="match status" value="1"/>
</dbReference>
<dbReference type="RefSeq" id="WP_278018396.1">
    <property type="nucleotide sequence ID" value="NZ_JARRRY010000011.1"/>
</dbReference>
<keyword evidence="6" id="KW-1185">Reference proteome</keyword>
<dbReference type="PROSITE" id="PS51202">
    <property type="entry name" value="RCK_C"/>
    <property type="match status" value="1"/>
</dbReference>
<accession>A0ABT6H5S2</accession>
<dbReference type="InterPro" id="IPR036291">
    <property type="entry name" value="NAD(P)-bd_dom_sf"/>
</dbReference>
<feature type="domain" description="RCK N-terminal" evidence="3">
    <location>
        <begin position="107"/>
        <end position="219"/>
    </location>
</feature>